<feature type="transmembrane region" description="Helical" evidence="10">
    <location>
        <begin position="42"/>
        <end position="61"/>
    </location>
</feature>
<gene>
    <name evidence="11" type="ORF">TPSB3V08_LOCUS2519</name>
</gene>
<evidence type="ECO:0000256" key="5">
    <source>
        <dbReference type="ARBA" id="ARBA00022832"/>
    </source>
</evidence>
<organism evidence="11">
    <name type="scientific">Timema poppense</name>
    <name type="common">Walking stick</name>
    <dbReference type="NCBI Taxonomy" id="170557"/>
    <lineage>
        <taxon>Eukaryota</taxon>
        <taxon>Metazoa</taxon>
        <taxon>Ecdysozoa</taxon>
        <taxon>Arthropoda</taxon>
        <taxon>Hexapoda</taxon>
        <taxon>Insecta</taxon>
        <taxon>Pterygota</taxon>
        <taxon>Neoptera</taxon>
        <taxon>Polyneoptera</taxon>
        <taxon>Phasmatodea</taxon>
        <taxon>Timematodea</taxon>
        <taxon>Timematoidea</taxon>
        <taxon>Timematidae</taxon>
        <taxon>Timema</taxon>
    </lineage>
</organism>
<comment type="caution">
    <text evidence="10">Lacks conserved residue(s) required for the propagation of feature annotation.</text>
</comment>
<keyword evidence="5 10" id="KW-0276">Fatty acid metabolism</keyword>
<evidence type="ECO:0000256" key="9">
    <source>
        <dbReference type="ARBA" id="ARBA00023160"/>
    </source>
</evidence>
<comment type="catalytic activity">
    <reaction evidence="10">
        <text>a very-long-chain acyl-CoA + malonyl-CoA + H(+) = a very-long-chain 3-oxoacyl-CoA + CO2 + CoA</text>
        <dbReference type="Rhea" id="RHEA:32727"/>
        <dbReference type="ChEBI" id="CHEBI:15378"/>
        <dbReference type="ChEBI" id="CHEBI:16526"/>
        <dbReference type="ChEBI" id="CHEBI:57287"/>
        <dbReference type="ChEBI" id="CHEBI:57384"/>
        <dbReference type="ChEBI" id="CHEBI:90725"/>
        <dbReference type="ChEBI" id="CHEBI:90736"/>
        <dbReference type="EC" id="2.3.1.199"/>
    </reaction>
</comment>
<dbReference type="EC" id="2.3.1.199" evidence="10"/>
<name>A0A7R9CPE0_TIMPO</name>
<dbReference type="GO" id="GO:0030148">
    <property type="term" value="P:sphingolipid biosynthetic process"/>
    <property type="evidence" value="ECO:0007669"/>
    <property type="project" value="TreeGrafter"/>
</dbReference>
<evidence type="ECO:0000256" key="7">
    <source>
        <dbReference type="ARBA" id="ARBA00023098"/>
    </source>
</evidence>
<keyword evidence="6 10" id="KW-1133">Transmembrane helix</keyword>
<keyword evidence="8 10" id="KW-0472">Membrane</keyword>
<dbReference type="GO" id="GO:0034626">
    <property type="term" value="P:fatty acid elongation, polyunsaturated fatty acid"/>
    <property type="evidence" value="ECO:0007669"/>
    <property type="project" value="TreeGrafter"/>
</dbReference>
<evidence type="ECO:0000256" key="6">
    <source>
        <dbReference type="ARBA" id="ARBA00022989"/>
    </source>
</evidence>
<dbReference type="GO" id="GO:0005789">
    <property type="term" value="C:endoplasmic reticulum membrane"/>
    <property type="evidence" value="ECO:0007669"/>
    <property type="project" value="TreeGrafter"/>
</dbReference>
<keyword evidence="2 10" id="KW-0444">Lipid biosynthesis</keyword>
<dbReference type="InterPro" id="IPR002076">
    <property type="entry name" value="ELO_fam"/>
</dbReference>
<dbReference type="AlphaFoldDB" id="A0A7R9CPE0"/>
<keyword evidence="9 10" id="KW-0275">Fatty acid biosynthesis</keyword>
<evidence type="ECO:0000256" key="4">
    <source>
        <dbReference type="ARBA" id="ARBA00022692"/>
    </source>
</evidence>
<dbReference type="EMBL" id="OD001003">
    <property type="protein sequence ID" value="CAD7400204.1"/>
    <property type="molecule type" value="Genomic_DNA"/>
</dbReference>
<dbReference type="GO" id="GO:0019367">
    <property type="term" value="P:fatty acid elongation, saturated fatty acid"/>
    <property type="evidence" value="ECO:0007669"/>
    <property type="project" value="TreeGrafter"/>
</dbReference>
<keyword evidence="7 10" id="KW-0443">Lipid metabolism</keyword>
<comment type="subcellular location">
    <subcellularLocation>
        <location evidence="1">Membrane</location>
        <topology evidence="1">Multi-pass membrane protein</topology>
    </subcellularLocation>
</comment>
<comment type="similarity">
    <text evidence="10">Belongs to the ELO family.</text>
</comment>
<reference evidence="11" key="1">
    <citation type="submission" date="2020-11" db="EMBL/GenBank/DDBJ databases">
        <authorList>
            <person name="Tran Van P."/>
        </authorList>
    </citation>
    <scope>NUCLEOTIDE SEQUENCE</scope>
</reference>
<keyword evidence="3 10" id="KW-0808">Transferase</keyword>
<evidence type="ECO:0000256" key="2">
    <source>
        <dbReference type="ARBA" id="ARBA00022516"/>
    </source>
</evidence>
<proteinExistence type="inferred from homology"/>
<protein>
    <recommendedName>
        <fullName evidence="10">Elongation of very long chain fatty acids protein</fullName>
        <ecNumber evidence="10">2.3.1.199</ecNumber>
    </recommendedName>
    <alternativeName>
        <fullName evidence="10">Very-long-chain 3-oxoacyl-CoA synthase</fullName>
    </alternativeName>
</protein>
<dbReference type="GO" id="GO:0034625">
    <property type="term" value="P:fatty acid elongation, monounsaturated fatty acid"/>
    <property type="evidence" value="ECO:0007669"/>
    <property type="project" value="TreeGrafter"/>
</dbReference>
<dbReference type="GO" id="GO:0042761">
    <property type="term" value="P:very long-chain fatty acid biosynthetic process"/>
    <property type="evidence" value="ECO:0007669"/>
    <property type="project" value="TreeGrafter"/>
</dbReference>
<dbReference type="GO" id="GO:0009922">
    <property type="term" value="F:fatty acid elongase activity"/>
    <property type="evidence" value="ECO:0007669"/>
    <property type="project" value="UniProtKB-EC"/>
</dbReference>
<evidence type="ECO:0000256" key="1">
    <source>
        <dbReference type="ARBA" id="ARBA00004141"/>
    </source>
</evidence>
<evidence type="ECO:0000256" key="3">
    <source>
        <dbReference type="ARBA" id="ARBA00022679"/>
    </source>
</evidence>
<sequence>MALIVQLMDDFHDLINKNGGDPHVKNVHKDVDDVPDPRTNHWPLMSSPFPTLAICLSYVYLTKFAGPKLMENRKPFELRNVLIAYNLFQVIFSSWLFYEVRSMLDKFRGIIIEHKCFPRSSSERRLF</sequence>
<feature type="transmembrane region" description="Helical" evidence="10">
    <location>
        <begin position="81"/>
        <end position="98"/>
    </location>
</feature>
<dbReference type="PANTHER" id="PTHR11157:SF69">
    <property type="entry name" value="ELONGATION OF VERY LONG CHAIN FATTY ACIDS PROTEIN 7"/>
    <property type="match status" value="1"/>
</dbReference>
<dbReference type="Pfam" id="PF01151">
    <property type="entry name" value="ELO"/>
    <property type="match status" value="1"/>
</dbReference>
<evidence type="ECO:0000256" key="8">
    <source>
        <dbReference type="ARBA" id="ARBA00023136"/>
    </source>
</evidence>
<dbReference type="PANTHER" id="PTHR11157">
    <property type="entry name" value="FATTY ACID ACYL TRANSFERASE-RELATED"/>
    <property type="match status" value="1"/>
</dbReference>
<keyword evidence="4 10" id="KW-0812">Transmembrane</keyword>
<evidence type="ECO:0000256" key="10">
    <source>
        <dbReference type="RuleBase" id="RU361115"/>
    </source>
</evidence>
<evidence type="ECO:0000313" key="11">
    <source>
        <dbReference type="EMBL" id="CAD7400204.1"/>
    </source>
</evidence>
<accession>A0A7R9CPE0</accession>